<dbReference type="HAMAP" id="MF_01976">
    <property type="entry name" value="Phosphofructokinase_III"/>
    <property type="match status" value="1"/>
</dbReference>
<dbReference type="GO" id="GO:0005524">
    <property type="term" value="F:ATP binding"/>
    <property type="evidence" value="ECO:0007669"/>
    <property type="project" value="InterPro"/>
</dbReference>
<dbReference type="GO" id="GO:0006002">
    <property type="term" value="P:fructose 6-phosphate metabolic process"/>
    <property type="evidence" value="ECO:0007669"/>
    <property type="project" value="InterPro"/>
</dbReference>
<dbReference type="GO" id="GO:0003872">
    <property type="term" value="F:6-phosphofructokinase activity"/>
    <property type="evidence" value="ECO:0007669"/>
    <property type="project" value="UniProtKB-UniRule"/>
</dbReference>
<feature type="binding site" description="in other chain" evidence="9">
    <location>
        <begin position="285"/>
        <end position="288"/>
    </location>
    <ligand>
        <name>substrate</name>
        <note>ligand shared between dimeric partners</note>
    </ligand>
</feature>
<feature type="binding site" description="in other chain" evidence="9">
    <location>
        <position position="237"/>
    </location>
    <ligand>
        <name>substrate</name>
        <note>ligand shared between dimeric partners</note>
    </ligand>
</feature>
<dbReference type="OrthoDB" id="9802503at2"/>
<dbReference type="Gene3D" id="3.40.50.460">
    <property type="entry name" value="Phosphofructokinase domain"/>
    <property type="match status" value="1"/>
</dbReference>
<comment type="subcellular location">
    <subcellularLocation>
        <location evidence="9">Cytoplasm</location>
    </subcellularLocation>
</comment>
<evidence type="ECO:0000313" key="12">
    <source>
        <dbReference type="Proteomes" id="UP000324781"/>
    </source>
</evidence>
<dbReference type="GO" id="GO:0016208">
    <property type="term" value="F:AMP binding"/>
    <property type="evidence" value="ECO:0007669"/>
    <property type="project" value="TreeGrafter"/>
</dbReference>
<dbReference type="SUPFAM" id="SSF53784">
    <property type="entry name" value="Phosphofructokinase"/>
    <property type="match status" value="1"/>
</dbReference>
<keyword evidence="7 9" id="KW-0460">Magnesium</keyword>
<evidence type="ECO:0000256" key="4">
    <source>
        <dbReference type="ARBA" id="ARBA00022679"/>
    </source>
</evidence>
<dbReference type="GO" id="GO:0046872">
    <property type="term" value="F:metal ion binding"/>
    <property type="evidence" value="ECO:0007669"/>
    <property type="project" value="UniProtKB-KW"/>
</dbReference>
<evidence type="ECO:0000256" key="2">
    <source>
        <dbReference type="ARBA" id="ARBA00004679"/>
    </source>
</evidence>
<organism evidence="11 12">
    <name type="scientific">Thermoclostridium caenicola</name>
    <dbReference type="NCBI Taxonomy" id="659425"/>
    <lineage>
        <taxon>Bacteria</taxon>
        <taxon>Bacillati</taxon>
        <taxon>Bacillota</taxon>
        <taxon>Clostridia</taxon>
        <taxon>Eubacteriales</taxon>
        <taxon>Oscillospiraceae</taxon>
        <taxon>Thermoclostridium</taxon>
    </lineage>
</organism>
<keyword evidence="4 9" id="KW-0808">Transferase</keyword>
<gene>
    <name evidence="11" type="ORF">SAMN05444373_1002133</name>
</gene>
<feature type="domain" description="Phosphofructokinase" evidence="10">
    <location>
        <begin position="5"/>
        <end position="311"/>
    </location>
</feature>
<feature type="binding site" evidence="9">
    <location>
        <position position="177"/>
    </location>
    <ligand>
        <name>substrate</name>
        <note>ligand shared between dimeric partners</note>
    </ligand>
</feature>
<dbReference type="GO" id="GO:0030388">
    <property type="term" value="P:fructose 1,6-bisphosphate metabolic process"/>
    <property type="evidence" value="ECO:0007669"/>
    <property type="project" value="TreeGrafter"/>
</dbReference>
<keyword evidence="5 9" id="KW-0479">Metal-binding</keyword>
<keyword evidence="6 9" id="KW-0418">Kinase</keyword>
<dbReference type="InterPro" id="IPR012829">
    <property type="entry name" value="Phosphofructokinase_III"/>
</dbReference>
<evidence type="ECO:0000256" key="8">
    <source>
        <dbReference type="ARBA" id="ARBA00023152"/>
    </source>
</evidence>
<evidence type="ECO:0000256" key="9">
    <source>
        <dbReference type="HAMAP-Rule" id="MF_01976"/>
    </source>
</evidence>
<accession>A0A1M6BB35</accession>
<comment type="caution">
    <text evidence="9">Lacks conserved residue(s) required for the propagation of feature annotation.</text>
</comment>
<dbReference type="PANTHER" id="PTHR13697:SF52">
    <property type="entry name" value="ATP-DEPENDENT 6-PHOSPHOFRUCTOKINASE 3"/>
    <property type="match status" value="1"/>
</dbReference>
<dbReference type="PRINTS" id="PR00476">
    <property type="entry name" value="PHFRCTKINASE"/>
</dbReference>
<dbReference type="Pfam" id="PF00365">
    <property type="entry name" value="PFK"/>
    <property type="match status" value="1"/>
</dbReference>
<dbReference type="Proteomes" id="UP000324781">
    <property type="component" value="Unassembled WGS sequence"/>
</dbReference>
<dbReference type="PANTHER" id="PTHR13697">
    <property type="entry name" value="PHOSPHOFRUCTOKINASE"/>
    <property type="match status" value="1"/>
</dbReference>
<feature type="active site" description="Proton acceptor" evidence="9">
    <location>
        <position position="142"/>
    </location>
</feature>
<keyword evidence="12" id="KW-1185">Reference proteome</keyword>
<dbReference type="RefSeq" id="WP_149677531.1">
    <property type="nucleotide sequence ID" value="NZ_FQZP01000002.1"/>
</dbReference>
<dbReference type="Gene3D" id="3.40.50.450">
    <property type="match status" value="1"/>
</dbReference>
<comment type="function">
    <text evidence="9">Catalyzes the phosphorylation of D-fructose 6-phosphate to fructose 1,6-bisphosphate, the first committing step of glycolysis.</text>
</comment>
<evidence type="ECO:0000256" key="7">
    <source>
        <dbReference type="ARBA" id="ARBA00022842"/>
    </source>
</evidence>
<comment type="similarity">
    <text evidence="9">Belongs to the phosphofructokinase type A (PFKA) family. Mixed-substrate PFK group III subfamily.</text>
</comment>
<evidence type="ECO:0000256" key="3">
    <source>
        <dbReference type="ARBA" id="ARBA00022490"/>
    </source>
</evidence>
<dbReference type="InterPro" id="IPR022953">
    <property type="entry name" value="ATP_PFK"/>
</dbReference>
<evidence type="ECO:0000259" key="10">
    <source>
        <dbReference type="Pfam" id="PF00365"/>
    </source>
</evidence>
<dbReference type="GO" id="GO:0061621">
    <property type="term" value="P:canonical glycolysis"/>
    <property type="evidence" value="ECO:0007669"/>
    <property type="project" value="TreeGrafter"/>
</dbReference>
<dbReference type="GO" id="GO:0042802">
    <property type="term" value="F:identical protein binding"/>
    <property type="evidence" value="ECO:0007669"/>
    <property type="project" value="TreeGrafter"/>
</dbReference>
<evidence type="ECO:0000313" key="11">
    <source>
        <dbReference type="EMBL" id="SHI45961.1"/>
    </source>
</evidence>
<dbReference type="InterPro" id="IPR035966">
    <property type="entry name" value="PKF_sf"/>
</dbReference>
<dbReference type="GO" id="GO:0048029">
    <property type="term" value="F:monosaccharide binding"/>
    <property type="evidence" value="ECO:0007669"/>
    <property type="project" value="TreeGrafter"/>
</dbReference>
<dbReference type="UniPathway" id="UPA00109">
    <property type="reaction ID" value="UER00182"/>
</dbReference>
<evidence type="ECO:0000256" key="6">
    <source>
        <dbReference type="ARBA" id="ARBA00022777"/>
    </source>
</evidence>
<protein>
    <recommendedName>
        <fullName evidence="9">6-phosphofructokinase</fullName>
        <ecNumber evidence="9">2.7.1.-</ecNumber>
    </recommendedName>
</protein>
<dbReference type="NCBIfam" id="NF002872">
    <property type="entry name" value="PRK03202.1"/>
    <property type="match status" value="1"/>
</dbReference>
<dbReference type="GO" id="GO:0047334">
    <property type="term" value="F:diphosphate-fructose-6-phosphate 1-phosphotransferase activity"/>
    <property type="evidence" value="ECO:0007669"/>
    <property type="project" value="InterPro"/>
</dbReference>
<feature type="binding site" description="in other chain" evidence="9">
    <location>
        <begin position="140"/>
        <end position="142"/>
    </location>
    <ligand>
        <name>substrate</name>
        <note>ligand shared between dimeric partners</note>
    </ligand>
</feature>
<keyword evidence="3 9" id="KW-0963">Cytoplasm</keyword>
<comment type="subunit">
    <text evidence="9">Homodimer or homotetramer.</text>
</comment>
<feature type="binding site" evidence="9">
    <location>
        <position position="279"/>
    </location>
    <ligand>
        <name>substrate</name>
        <note>ligand shared between dimeric partners</note>
    </ligand>
</feature>
<proteinExistence type="inferred from homology"/>
<dbReference type="EC" id="2.7.1.-" evidence="9"/>
<dbReference type="GO" id="GO:0005945">
    <property type="term" value="C:6-phosphofructokinase complex"/>
    <property type="evidence" value="ECO:0007669"/>
    <property type="project" value="TreeGrafter"/>
</dbReference>
<evidence type="ECO:0000256" key="5">
    <source>
        <dbReference type="ARBA" id="ARBA00022723"/>
    </source>
</evidence>
<comment type="pathway">
    <text evidence="2 9">Carbohydrate degradation; glycolysis; D-glyceraldehyde 3-phosphate and glycerone phosphate from D-glucose: step 3/4.</text>
</comment>
<dbReference type="GO" id="GO:0070095">
    <property type="term" value="F:fructose-6-phosphate binding"/>
    <property type="evidence" value="ECO:0007669"/>
    <property type="project" value="TreeGrafter"/>
</dbReference>
<dbReference type="AlphaFoldDB" id="A0A1M6BB35"/>
<sequence length="361" mass="39053">MSKFRIGLLTGGGDCPGLNSVIRAVVKTAINNYGYEVIGFKDGYLGLVYNRFMKLGLSDVSGLLDRGGTILGTTNNFDPFRVLVDHDGEKQYRDLSDRVADTLRMHDIQCLIVIGGTNTINIAHRLIKEKGIRIVAIPKTIDNDVPETDVTIGFMTSVNTATQALDKLHSTAESHHRVMILEVMGAASGWVSLEAGIAGGADIILIPEIPYDTRKVARRILERKNQGKGFSIIVVSEGSRPLGDNLSQDPLADDDVQPFNGSGSRLAAELEKLTRLEVKVTVLGYLQRGGEPSPYDRILSTRLGVSAVNLIAEGQYNMMAAIRNDQHCPVQIADVAGKVKTVPLDGELVKIARSIGVSFGD</sequence>
<evidence type="ECO:0000256" key="1">
    <source>
        <dbReference type="ARBA" id="ARBA00001946"/>
    </source>
</evidence>
<name>A0A1M6BB35_9FIRM</name>
<dbReference type="InterPro" id="IPR000023">
    <property type="entry name" value="Phosphofructokinase_dom"/>
</dbReference>
<dbReference type="PIRSF" id="PIRSF000532">
    <property type="entry name" value="ATP_PFK_prok"/>
    <property type="match status" value="1"/>
</dbReference>
<keyword evidence="8 9" id="KW-0324">Glycolysis</keyword>
<dbReference type="InterPro" id="IPR012003">
    <property type="entry name" value="ATP_PFK_prok-type"/>
</dbReference>
<dbReference type="EMBL" id="FQZP01000002">
    <property type="protein sequence ID" value="SHI45961.1"/>
    <property type="molecule type" value="Genomic_DNA"/>
</dbReference>
<reference evidence="11 12" key="1">
    <citation type="submission" date="2016-11" db="EMBL/GenBank/DDBJ databases">
        <authorList>
            <person name="Varghese N."/>
            <person name="Submissions S."/>
        </authorList>
    </citation>
    <scope>NUCLEOTIDE SEQUENCE [LARGE SCALE GENOMIC DNA]</scope>
    <source>
        <strain evidence="11 12">DSM 19027</strain>
    </source>
</reference>
<comment type="cofactor">
    <cofactor evidence="1 9">
        <name>Mg(2+)</name>
        <dbReference type="ChEBI" id="CHEBI:18420"/>
    </cofactor>
</comment>